<dbReference type="EMBL" id="QFQP01000043">
    <property type="protein sequence ID" value="PZR05671.1"/>
    <property type="molecule type" value="Genomic_DNA"/>
</dbReference>
<accession>A0A2W5V6H9</accession>
<evidence type="ECO:0000313" key="1">
    <source>
        <dbReference type="EMBL" id="PZR05671.1"/>
    </source>
</evidence>
<reference evidence="1 2" key="1">
    <citation type="submission" date="2017-08" db="EMBL/GenBank/DDBJ databases">
        <title>Infants hospitalized years apart are colonized by the same room-sourced microbial strains.</title>
        <authorList>
            <person name="Brooks B."/>
            <person name="Olm M.R."/>
            <person name="Firek B.A."/>
            <person name="Baker R."/>
            <person name="Thomas B.C."/>
            <person name="Morowitz M.J."/>
            <person name="Banfield J.F."/>
        </authorList>
    </citation>
    <scope>NUCLEOTIDE SEQUENCE [LARGE SCALE GENOMIC DNA]</scope>
    <source>
        <strain evidence="1">S2_003_000_R2_14</strain>
    </source>
</reference>
<comment type="caution">
    <text evidence="1">The sequence shown here is derived from an EMBL/GenBank/DDBJ whole genome shotgun (WGS) entry which is preliminary data.</text>
</comment>
<gene>
    <name evidence="1" type="ORF">DI536_31750</name>
</gene>
<evidence type="ECO:0000313" key="2">
    <source>
        <dbReference type="Proteomes" id="UP000249061"/>
    </source>
</evidence>
<dbReference type="AlphaFoldDB" id="A0A2W5V6H9"/>
<proteinExistence type="predicted"/>
<organism evidence="1 2">
    <name type="scientific">Archangium gephyra</name>
    <dbReference type="NCBI Taxonomy" id="48"/>
    <lineage>
        <taxon>Bacteria</taxon>
        <taxon>Pseudomonadati</taxon>
        <taxon>Myxococcota</taxon>
        <taxon>Myxococcia</taxon>
        <taxon>Myxococcales</taxon>
        <taxon>Cystobacterineae</taxon>
        <taxon>Archangiaceae</taxon>
        <taxon>Archangium</taxon>
    </lineage>
</organism>
<dbReference type="Proteomes" id="UP000249061">
    <property type="component" value="Unassembled WGS sequence"/>
</dbReference>
<name>A0A2W5V6H9_9BACT</name>
<sequence length="76" mass="8721">MRDDREFVGTPVQIVRAMKDIAFGVEHLNLAQYIEWVVANAKKFEEVELRVTGKTDDELSAALVDEMIRTQLTRRG</sequence>
<protein>
    <submittedName>
        <fullName evidence="1">Uncharacterized protein</fullName>
    </submittedName>
</protein>